<name>A0A022R9A2_ERYGU</name>
<feature type="non-terminal residue" evidence="6">
    <location>
        <position position="1"/>
    </location>
</feature>
<evidence type="ECO:0000256" key="1">
    <source>
        <dbReference type="ARBA" id="ARBA00009053"/>
    </source>
</evidence>
<dbReference type="CDD" id="cd22907">
    <property type="entry name" value="HFD_NFYB"/>
    <property type="match status" value="1"/>
</dbReference>
<dbReference type="Gene3D" id="1.10.20.10">
    <property type="entry name" value="Histone, subunit A"/>
    <property type="match status" value="1"/>
</dbReference>
<gene>
    <name evidence="6" type="ORF">MIMGU_mgv1a019002mg</name>
</gene>
<dbReference type="STRING" id="4155.A0A022R9A2"/>
<dbReference type="Proteomes" id="UP000030748">
    <property type="component" value="Unassembled WGS sequence"/>
</dbReference>
<protein>
    <recommendedName>
        <fullName evidence="5">Transcription factor CBF/NF-Y/archaeal histone domain-containing protein</fullName>
    </recommendedName>
</protein>
<dbReference type="PRINTS" id="PR00615">
    <property type="entry name" value="CCAATSUBUNTA"/>
</dbReference>
<comment type="similarity">
    <text evidence="1">Belongs to the NFYB/HAP3 subunit family.</text>
</comment>
<dbReference type="PANTHER" id="PTHR11064:SF115">
    <property type="entry name" value="NUCLEAR TRANSCRIPTION FACTOR Y SUBUNIT B-9"/>
    <property type="match status" value="1"/>
</dbReference>
<dbReference type="EMBL" id="KI630588">
    <property type="protein sequence ID" value="EYU36861.1"/>
    <property type="molecule type" value="Genomic_DNA"/>
</dbReference>
<dbReference type="InterPro" id="IPR009072">
    <property type="entry name" value="Histone-fold"/>
</dbReference>
<dbReference type="GO" id="GO:0006357">
    <property type="term" value="P:regulation of transcription by RNA polymerase II"/>
    <property type="evidence" value="ECO:0000318"/>
    <property type="project" value="GO_Central"/>
</dbReference>
<keyword evidence="3" id="KW-0804">Transcription</keyword>
<evidence type="ECO:0000313" key="6">
    <source>
        <dbReference type="EMBL" id="EYU36861.1"/>
    </source>
</evidence>
<organism evidence="6 7">
    <name type="scientific">Erythranthe guttata</name>
    <name type="common">Yellow monkey flower</name>
    <name type="synonym">Mimulus guttatus</name>
    <dbReference type="NCBI Taxonomy" id="4155"/>
    <lineage>
        <taxon>Eukaryota</taxon>
        <taxon>Viridiplantae</taxon>
        <taxon>Streptophyta</taxon>
        <taxon>Embryophyta</taxon>
        <taxon>Tracheophyta</taxon>
        <taxon>Spermatophyta</taxon>
        <taxon>Magnoliopsida</taxon>
        <taxon>eudicotyledons</taxon>
        <taxon>Gunneridae</taxon>
        <taxon>Pentapetalae</taxon>
        <taxon>asterids</taxon>
        <taxon>lamiids</taxon>
        <taxon>Lamiales</taxon>
        <taxon>Phrymaceae</taxon>
        <taxon>Erythranthe</taxon>
    </lineage>
</organism>
<dbReference type="SUPFAM" id="SSF47113">
    <property type="entry name" value="Histone-fold"/>
    <property type="match status" value="1"/>
</dbReference>
<dbReference type="GO" id="GO:0000981">
    <property type="term" value="F:DNA-binding transcription factor activity, RNA polymerase II-specific"/>
    <property type="evidence" value="ECO:0000318"/>
    <property type="project" value="GO_Central"/>
</dbReference>
<feature type="compositionally biased region" description="Low complexity" evidence="4">
    <location>
        <begin position="8"/>
        <end position="28"/>
    </location>
</feature>
<evidence type="ECO:0000256" key="4">
    <source>
        <dbReference type="SAM" id="MobiDB-lite"/>
    </source>
</evidence>
<keyword evidence="2" id="KW-0805">Transcription regulation</keyword>
<dbReference type="eggNOG" id="KOG0869">
    <property type="taxonomic scope" value="Eukaryota"/>
</dbReference>
<reference evidence="6 7" key="1">
    <citation type="journal article" date="2013" name="Proc. Natl. Acad. Sci. U.S.A.">
        <title>Fine-scale variation in meiotic recombination in Mimulus inferred from population shotgun sequencing.</title>
        <authorList>
            <person name="Hellsten U."/>
            <person name="Wright K.M."/>
            <person name="Jenkins J."/>
            <person name="Shu S."/>
            <person name="Yuan Y."/>
            <person name="Wessler S.R."/>
            <person name="Schmutz J."/>
            <person name="Willis J.H."/>
            <person name="Rokhsar D.S."/>
        </authorList>
    </citation>
    <scope>NUCLEOTIDE SEQUENCE [LARGE SCALE GENOMIC DNA]</scope>
    <source>
        <strain evidence="7">cv. DUN x IM62</strain>
    </source>
</reference>
<dbReference type="GO" id="GO:0001228">
    <property type="term" value="F:DNA-binding transcription activator activity, RNA polymerase II-specific"/>
    <property type="evidence" value="ECO:0007669"/>
    <property type="project" value="InterPro"/>
</dbReference>
<evidence type="ECO:0000313" key="7">
    <source>
        <dbReference type="Proteomes" id="UP000030748"/>
    </source>
</evidence>
<dbReference type="GO" id="GO:0046982">
    <property type="term" value="F:protein heterodimerization activity"/>
    <property type="evidence" value="ECO:0007669"/>
    <property type="project" value="InterPro"/>
</dbReference>
<feature type="domain" description="Transcription factor CBF/NF-Y/archaeal histone" evidence="5">
    <location>
        <begin position="48"/>
        <end position="111"/>
    </location>
</feature>
<dbReference type="InterPro" id="IPR027113">
    <property type="entry name" value="Transc_fact_NFYB/HAP3"/>
</dbReference>
<dbReference type="AlphaFoldDB" id="A0A022R9A2"/>
<proteinExistence type="inferred from homology"/>
<dbReference type="InterPro" id="IPR003958">
    <property type="entry name" value="CBFA_NFYB_domain"/>
</dbReference>
<evidence type="ECO:0000256" key="3">
    <source>
        <dbReference type="ARBA" id="ARBA00023163"/>
    </source>
</evidence>
<dbReference type="PANTHER" id="PTHR11064">
    <property type="entry name" value="CCAAT-BINDING TRANSCRIPTION FACTOR-RELATED"/>
    <property type="match status" value="1"/>
</dbReference>
<dbReference type="Pfam" id="PF00808">
    <property type="entry name" value="CBFD_NFYB_HMF"/>
    <property type="match status" value="1"/>
</dbReference>
<sequence length="239" mass="26050">IVITEGDAPPAASTTTNAANIPSPPNAAAGEVSLEQQQGFKRDADQYMPIANIIRIMRSILPAHAKIADDAKEVIQECISEFISFITIEANGRCHREYRKTITPEDVLAAMASLGFTNYLEPLTIFLNKHRAQKDSDRSSMNPLPQFVRRSGAADGGSGFVQYQEPQGSHMVRHLPRTPPPPPVAPTTGYYVPLPPVAATTMEEEEEFGELTTTVNDYIFGNHGGGEGSSGEFDLFQKF</sequence>
<keyword evidence="7" id="KW-1185">Reference proteome</keyword>
<feature type="region of interest" description="Disordered" evidence="4">
    <location>
        <begin position="1"/>
        <end position="28"/>
    </location>
</feature>
<dbReference type="GO" id="GO:0016602">
    <property type="term" value="C:CCAAT-binding factor complex"/>
    <property type="evidence" value="ECO:0000318"/>
    <property type="project" value="GO_Central"/>
</dbReference>
<accession>A0A022R9A2</accession>
<evidence type="ECO:0000259" key="5">
    <source>
        <dbReference type="Pfam" id="PF00808"/>
    </source>
</evidence>
<evidence type="ECO:0000256" key="2">
    <source>
        <dbReference type="ARBA" id="ARBA00023015"/>
    </source>
</evidence>